<sequence length="244" mass="27603">MKQLLILLVIILFSSCQFTETMVLNEDGSGTMTLGMDLTEMMAFGGDLSQDSTFVKMDTIISFKKLFEEKKDSIAKLSVEEQNKLLAMQNYNMRMQMDPETGTTVMSVFTDFKNVNEANDLIKGFNQAEGIMPGTKATPKKEEGGPQPDIIGVSYSYENGKFKRDAFIKDKERHDVQMDSLKQAEAFMGGMKYTLKYTFPKRVVKSSAEDAKLSMDGKTIEIERSFLEYFKNPDALDLEVELEN</sequence>
<gene>
    <name evidence="2" type="ORF">RM538_07375</name>
</gene>
<reference evidence="2 3" key="1">
    <citation type="submission" date="2023-09" db="EMBL/GenBank/DDBJ databases">
        <authorList>
            <person name="Rey-Velasco X."/>
        </authorList>
    </citation>
    <scope>NUCLEOTIDE SEQUENCE [LARGE SCALE GENOMIC DNA]</scope>
    <source>
        <strain evidence="2 3">W242</strain>
    </source>
</reference>
<proteinExistence type="predicted"/>
<dbReference type="Proteomes" id="UP001254488">
    <property type="component" value="Unassembled WGS sequence"/>
</dbReference>
<dbReference type="EMBL" id="JAVRHZ010000003">
    <property type="protein sequence ID" value="MDT0555817.1"/>
    <property type="molecule type" value="Genomic_DNA"/>
</dbReference>
<protein>
    <recommendedName>
        <fullName evidence="4">Lipoprotein</fullName>
    </recommendedName>
</protein>
<dbReference type="RefSeq" id="WP_311332769.1">
    <property type="nucleotide sequence ID" value="NZ_JAVRHZ010000003.1"/>
</dbReference>
<organism evidence="2 3">
    <name type="scientific">Patiriisocius hiemis</name>
    <dbReference type="NCBI Taxonomy" id="3075604"/>
    <lineage>
        <taxon>Bacteria</taxon>
        <taxon>Pseudomonadati</taxon>
        <taxon>Bacteroidota</taxon>
        <taxon>Flavobacteriia</taxon>
        <taxon>Flavobacteriales</taxon>
        <taxon>Flavobacteriaceae</taxon>
        <taxon>Patiriisocius</taxon>
    </lineage>
</organism>
<evidence type="ECO:0000313" key="3">
    <source>
        <dbReference type="Proteomes" id="UP001254488"/>
    </source>
</evidence>
<dbReference type="PROSITE" id="PS51257">
    <property type="entry name" value="PROKAR_LIPOPROTEIN"/>
    <property type="match status" value="1"/>
</dbReference>
<feature type="chain" id="PRO_5047022478" description="Lipoprotein" evidence="1">
    <location>
        <begin position="20"/>
        <end position="244"/>
    </location>
</feature>
<name>A0ABU2YC99_9FLAO</name>
<evidence type="ECO:0000313" key="2">
    <source>
        <dbReference type="EMBL" id="MDT0555817.1"/>
    </source>
</evidence>
<comment type="caution">
    <text evidence="2">The sequence shown here is derived from an EMBL/GenBank/DDBJ whole genome shotgun (WGS) entry which is preliminary data.</text>
</comment>
<keyword evidence="3" id="KW-1185">Reference proteome</keyword>
<feature type="signal peptide" evidence="1">
    <location>
        <begin position="1"/>
        <end position="19"/>
    </location>
</feature>
<accession>A0ABU2YC99</accession>
<keyword evidence="1" id="KW-0732">Signal</keyword>
<evidence type="ECO:0008006" key="4">
    <source>
        <dbReference type="Google" id="ProtNLM"/>
    </source>
</evidence>
<evidence type="ECO:0000256" key="1">
    <source>
        <dbReference type="SAM" id="SignalP"/>
    </source>
</evidence>